<dbReference type="Pfam" id="PF09335">
    <property type="entry name" value="VTT_dom"/>
    <property type="match status" value="1"/>
</dbReference>
<feature type="transmembrane region" description="Helical" evidence="1">
    <location>
        <begin position="199"/>
        <end position="220"/>
    </location>
</feature>
<dbReference type="PANTHER" id="PTHR42709">
    <property type="entry name" value="ALKALINE PHOSPHATASE LIKE PROTEIN"/>
    <property type="match status" value="1"/>
</dbReference>
<keyword evidence="1" id="KW-0472">Membrane</keyword>
<dbReference type="PANTHER" id="PTHR42709:SF2">
    <property type="entry name" value="INNER MEMBRANE PROTEIN YOHD"/>
    <property type="match status" value="1"/>
</dbReference>
<accession>A0ABN6NYN0</accession>
<evidence type="ECO:0000259" key="2">
    <source>
        <dbReference type="Pfam" id="PF09335"/>
    </source>
</evidence>
<sequence>MLAPPAHALGAPAAGMTQRGKGFPFPCGHGQGSVTPTNWGLPGLAELWADWGDYAYLAAALWAFFEGETFVLAAAAIGATMGLVDPWLLMGSVWIGSYLGDQTWFYLGRRYGPAILRRFPKSQPKVERANQLLERYGTLFILSFRFLYGVRNVASVVCGLAGYPKLRFAVLNFIAAGVWAGSFVAAGWFLGSWLGVERLFWTICGIAATALAFFIARHFWIRGRAARGASA</sequence>
<feature type="transmembrane region" description="Helical" evidence="1">
    <location>
        <begin position="170"/>
        <end position="193"/>
    </location>
</feature>
<keyword evidence="1" id="KW-1133">Transmembrane helix</keyword>
<dbReference type="InterPro" id="IPR032816">
    <property type="entry name" value="VTT_dom"/>
</dbReference>
<evidence type="ECO:0000313" key="4">
    <source>
        <dbReference type="Proteomes" id="UP000831327"/>
    </source>
</evidence>
<name>A0ABN6NYN0_9PROT</name>
<gene>
    <name evidence="3" type="ORF">Rmf_13510</name>
</gene>
<dbReference type="Proteomes" id="UP000831327">
    <property type="component" value="Chromosome"/>
</dbReference>
<feature type="transmembrane region" description="Helical" evidence="1">
    <location>
        <begin position="139"/>
        <end position="163"/>
    </location>
</feature>
<reference evidence="3 4" key="1">
    <citation type="journal article" date="2016" name="Microbes Environ.">
        <title>Phylogenetically diverse aerobic anoxygenic phototrophic bacteria isolated from epilithic biofilms in Tama river, Japan.</title>
        <authorList>
            <person name="Hirose S."/>
            <person name="Matsuura K."/>
            <person name="Haruta S."/>
        </authorList>
    </citation>
    <scope>NUCLEOTIDE SEQUENCE [LARGE SCALE GENOMIC DNA]</scope>
    <source>
        <strain evidence="3 4">S08</strain>
    </source>
</reference>
<feature type="domain" description="VTT" evidence="2">
    <location>
        <begin position="75"/>
        <end position="188"/>
    </location>
</feature>
<evidence type="ECO:0000313" key="3">
    <source>
        <dbReference type="EMBL" id="BDG71422.1"/>
    </source>
</evidence>
<protein>
    <submittedName>
        <fullName evidence="3">Membrane protein</fullName>
    </submittedName>
</protein>
<proteinExistence type="predicted"/>
<evidence type="ECO:0000256" key="1">
    <source>
        <dbReference type="SAM" id="Phobius"/>
    </source>
</evidence>
<keyword evidence="4" id="KW-1185">Reference proteome</keyword>
<keyword evidence="1" id="KW-0812">Transmembrane</keyword>
<dbReference type="InterPro" id="IPR051311">
    <property type="entry name" value="DedA_domain"/>
</dbReference>
<dbReference type="EMBL" id="AP025637">
    <property type="protein sequence ID" value="BDG71422.1"/>
    <property type="molecule type" value="Genomic_DNA"/>
</dbReference>
<organism evidence="3 4">
    <name type="scientific">Roseomonas fluvialis</name>
    <dbReference type="NCBI Taxonomy" id="1750527"/>
    <lineage>
        <taxon>Bacteria</taxon>
        <taxon>Pseudomonadati</taxon>
        <taxon>Pseudomonadota</taxon>
        <taxon>Alphaproteobacteria</taxon>
        <taxon>Acetobacterales</taxon>
        <taxon>Roseomonadaceae</taxon>
        <taxon>Roseomonas</taxon>
    </lineage>
</organism>